<dbReference type="PANTHER" id="PTHR43788:SF8">
    <property type="entry name" value="DNA-BINDING PROTEIN SMUBP-2"/>
    <property type="match status" value="1"/>
</dbReference>
<accession>A0A4V2US81</accession>
<dbReference type="InterPro" id="IPR041677">
    <property type="entry name" value="DNA2/NAM7_AAA_11"/>
</dbReference>
<protein>
    <submittedName>
        <fullName evidence="2">AAA domain-containing protein</fullName>
    </submittedName>
</protein>
<gene>
    <name evidence="2" type="ORF">EDC37_1044</name>
</gene>
<evidence type="ECO:0000313" key="3">
    <source>
        <dbReference type="Proteomes" id="UP000295188"/>
    </source>
</evidence>
<dbReference type="Gene3D" id="3.40.50.300">
    <property type="entry name" value="P-loop containing nucleotide triphosphate hydrolases"/>
    <property type="match status" value="3"/>
</dbReference>
<dbReference type="InterPro" id="IPR050534">
    <property type="entry name" value="Coronavir_polyprotein_1ab"/>
</dbReference>
<keyword evidence="3" id="KW-1185">Reference proteome</keyword>
<dbReference type="GO" id="GO:0043139">
    <property type="term" value="F:5'-3' DNA helicase activity"/>
    <property type="evidence" value="ECO:0007669"/>
    <property type="project" value="TreeGrafter"/>
</dbReference>
<feature type="domain" description="DNA2/NAM7 helicase helicase" evidence="1">
    <location>
        <begin position="372"/>
        <end position="491"/>
    </location>
</feature>
<dbReference type="PANTHER" id="PTHR43788">
    <property type="entry name" value="DNA2/NAM7 HELICASE FAMILY MEMBER"/>
    <property type="match status" value="1"/>
</dbReference>
<comment type="caution">
    <text evidence="2">The sequence shown here is derived from an EMBL/GenBank/DDBJ whole genome shotgun (WGS) entry which is preliminary data.</text>
</comment>
<name>A0A4V2US81_9FIRM</name>
<reference evidence="2 3" key="1">
    <citation type="submission" date="2019-03" db="EMBL/GenBank/DDBJ databases">
        <title>Genomic Encyclopedia of Type Strains, Phase IV (KMG-IV): sequencing the most valuable type-strain genomes for metagenomic binning, comparative biology and taxonomic classification.</title>
        <authorList>
            <person name="Goeker M."/>
        </authorList>
    </citation>
    <scope>NUCLEOTIDE SEQUENCE [LARGE SCALE GENOMIC DNA]</scope>
    <source>
        <strain evidence="2 3">DSM 20467</strain>
    </source>
</reference>
<organism evidence="2 3">
    <name type="scientific">Pectinatus cerevisiiphilus</name>
    <dbReference type="NCBI Taxonomy" id="86956"/>
    <lineage>
        <taxon>Bacteria</taxon>
        <taxon>Bacillati</taxon>
        <taxon>Bacillota</taxon>
        <taxon>Negativicutes</taxon>
        <taxon>Selenomonadales</taxon>
        <taxon>Selenomonadaceae</taxon>
        <taxon>Pectinatus</taxon>
    </lineage>
</organism>
<proteinExistence type="predicted"/>
<evidence type="ECO:0000259" key="1">
    <source>
        <dbReference type="Pfam" id="PF13086"/>
    </source>
</evidence>
<feature type="domain" description="DNA2/NAM7 helicase helicase" evidence="1">
    <location>
        <begin position="1004"/>
        <end position="1126"/>
    </location>
</feature>
<dbReference type="EMBL" id="SMAA01000004">
    <property type="protein sequence ID" value="TCS80402.1"/>
    <property type="molecule type" value="Genomic_DNA"/>
</dbReference>
<dbReference type="Proteomes" id="UP000295188">
    <property type="component" value="Unassembled WGS sequence"/>
</dbReference>
<dbReference type="RefSeq" id="WP_132547845.1">
    <property type="nucleotide sequence ID" value="NZ_SMAA01000004.1"/>
</dbReference>
<dbReference type="AlphaFoldDB" id="A0A4V2US81"/>
<dbReference type="Pfam" id="PF13086">
    <property type="entry name" value="AAA_11"/>
    <property type="match status" value="2"/>
</dbReference>
<evidence type="ECO:0000313" key="2">
    <source>
        <dbReference type="EMBL" id="TCS80402.1"/>
    </source>
</evidence>
<dbReference type="SUPFAM" id="SSF52540">
    <property type="entry name" value="P-loop containing nucleoside triphosphate hydrolases"/>
    <property type="match status" value="1"/>
</dbReference>
<sequence>MNEQQKGKVLDLFQFIRSISSLKTNIVKNIHEQNWYRFLDMIPQDEQNILLKYRDHFENDGQTSAIKDNSILSVHKPAFQPCPIPNEIFKEWLENGWNNFFNSVTLKKKKFFPNNNKSESGYYENFGDSALRTKLYTKWLKQRNIWAAKQQQIHLIRRFFVDLYQLYVDLERDAETIELMIGNGILMDGKKRIVNHPILLKKVKMKFDPDTNTLSICDTNIESELYTTLLSNIDGINHTVVQKLKEDLFAGDYHPLDRHDAYNFLKVAIHSLCPESLFLYKDETIPDGTEDKLFLSIRPVLFVRKKTDGLEQFIEQTLETIKKTNFIPTTLIDIIGGGMLPPKEPNKEKTLEQALAEIGGEDADILLAKPANKEQLEIAQQIERHDAVLVQGPPGTGKTHTIANLMGHFLARGRSVLITSYTKKALSVLKGQVPETLQNLCVAVLDDSNDDMEKAIDGITEYLSRYTSNELQKKAETAKRSREEIIAALAETRGKLYAIKFSEFKPITYQGDNISPSAAARFVHENSDSLSYIPGKVVLYRPLPLSFDELSTLYHSNTELSNTEEQELNCVLPDPIKILAPEHFQQLLTSTEQARKEIQQLAASLGLQYRFDDYNRELILFSDKTTMTLKKSDSKSIQALNAYLNTFEQIKDWMTYAAVDGKHGGGARKRWEILLDSIEKTCTFADEIVETTFGKTVKFSEGCDFSLLSTTVEKMQKIFSASGKIGRWKRMFNKHYDQVDHMVSINAQAISSAQDCVTVLNEIQLRKLKEQCANYWDELLAIHEVPKFMELNDSVEPEHIARNMIKPITRYLDWYKKEFGDLVVLMENMGLAKEKVFQHEQFDSEIEVVQHILQAVKQTLPCFVKLQTSLLHYTDAMQELSKAEVQFATLTANHSNVCSALQKAFLAQDAASYATSFSKLKQLYTKYAIQQEREVLLQRLYAVAPEWSNSIRDRIGIHGEGQVPDTIDEAWHWKQYSGILQELTKEPFSELQRKSLSLSQSYRRITAELAEYSAWYYLLKRTETNLDMRQALQGWKQTMKKIGKGTGKNVPRLRMAARKLMAQCQNAVPAWIMTINTVMHSLVPGKNLFDVIIIDEASQADISALPIAYLAKKIIVVGDDKQVSPMAVGMDIDKVNALADMYIKDKIPNWQLYTATSSLYDIAKTAFRPLMLHEHFRCVPDIIGFSNMLSYDYKIKPLRDTSDCKLLPATVNYYSAGIREYKINRIEAENITALLIACLDLPEYQGKTFGVISLLGDQQAKYIQKLLFEKLDPVILEE</sequence>
<dbReference type="OrthoDB" id="9757917at2"/>
<dbReference type="InterPro" id="IPR027417">
    <property type="entry name" value="P-loop_NTPase"/>
</dbReference>